<feature type="region of interest" description="Disordered" evidence="1">
    <location>
        <begin position="152"/>
        <end position="181"/>
    </location>
</feature>
<feature type="compositionally biased region" description="Polar residues" evidence="1">
    <location>
        <begin position="166"/>
        <end position="175"/>
    </location>
</feature>
<comment type="caution">
    <text evidence="2">The sequence shown here is derived from an EMBL/GenBank/DDBJ whole genome shotgun (WGS) entry which is preliminary data.</text>
</comment>
<proteinExistence type="predicted"/>
<evidence type="ECO:0000313" key="3">
    <source>
        <dbReference type="Proteomes" id="UP001162162"/>
    </source>
</evidence>
<evidence type="ECO:0000256" key="1">
    <source>
        <dbReference type="SAM" id="MobiDB-lite"/>
    </source>
</evidence>
<accession>A0AAV8XV92</accession>
<dbReference type="AlphaFoldDB" id="A0AAV8XV92"/>
<organism evidence="2 3">
    <name type="scientific">Aromia moschata</name>
    <dbReference type="NCBI Taxonomy" id="1265417"/>
    <lineage>
        <taxon>Eukaryota</taxon>
        <taxon>Metazoa</taxon>
        <taxon>Ecdysozoa</taxon>
        <taxon>Arthropoda</taxon>
        <taxon>Hexapoda</taxon>
        <taxon>Insecta</taxon>
        <taxon>Pterygota</taxon>
        <taxon>Neoptera</taxon>
        <taxon>Endopterygota</taxon>
        <taxon>Coleoptera</taxon>
        <taxon>Polyphaga</taxon>
        <taxon>Cucujiformia</taxon>
        <taxon>Chrysomeloidea</taxon>
        <taxon>Cerambycidae</taxon>
        <taxon>Cerambycinae</taxon>
        <taxon>Callichromatini</taxon>
        <taxon>Aromia</taxon>
    </lineage>
</organism>
<protein>
    <submittedName>
        <fullName evidence="2">Uncharacterized protein</fullName>
    </submittedName>
</protein>
<sequence length="181" mass="21251">MCTEEDLKRYRYLTIYKSDYEVKKGKGLFRPSTKQEYKDPIAESFKHYLEIEDPDIEPPIEDGDLYLEKVKSRSPKISKMYLDKPLDHCTIKKSRLYQGKTVYQVDYCDVEEDMRRKILEAENRKVQLPDDWVIPLTTQKYDFRDPLVLSSHAYDPTPQIRPPNNLDPNGTTGQAGRNGVR</sequence>
<dbReference type="EMBL" id="JAPWTK010000313">
    <property type="protein sequence ID" value="KAJ8942791.1"/>
    <property type="molecule type" value="Genomic_DNA"/>
</dbReference>
<evidence type="ECO:0000313" key="2">
    <source>
        <dbReference type="EMBL" id="KAJ8942791.1"/>
    </source>
</evidence>
<reference evidence="2" key="1">
    <citation type="journal article" date="2023" name="Insect Mol. Biol.">
        <title>Genome sequencing provides insights into the evolution of gene families encoding plant cell wall-degrading enzymes in longhorned beetles.</title>
        <authorList>
            <person name="Shin N.R."/>
            <person name="Okamura Y."/>
            <person name="Kirsch R."/>
            <person name="Pauchet Y."/>
        </authorList>
    </citation>
    <scope>NUCLEOTIDE SEQUENCE</scope>
    <source>
        <strain evidence="2">AMC_N1</strain>
    </source>
</reference>
<dbReference type="Proteomes" id="UP001162162">
    <property type="component" value="Unassembled WGS sequence"/>
</dbReference>
<keyword evidence="3" id="KW-1185">Reference proteome</keyword>
<gene>
    <name evidence="2" type="ORF">NQ318_013006</name>
</gene>
<name>A0AAV8XV92_9CUCU</name>